<feature type="disulfide bond" evidence="7">
    <location>
        <begin position="205"/>
        <end position="225"/>
    </location>
</feature>
<evidence type="ECO:0000256" key="4">
    <source>
        <dbReference type="ARBA" id="ARBA00022825"/>
    </source>
</evidence>
<evidence type="ECO:0000256" key="2">
    <source>
        <dbReference type="ARBA" id="ARBA00022670"/>
    </source>
</evidence>
<keyword evidence="11" id="KW-1185">Reference proteome</keyword>
<feature type="disulfide bond" evidence="7">
    <location>
        <begin position="331"/>
        <end position="363"/>
    </location>
</feature>
<evidence type="ECO:0000256" key="3">
    <source>
        <dbReference type="ARBA" id="ARBA00022801"/>
    </source>
</evidence>
<dbReference type="Proteomes" id="UP000008495">
    <property type="component" value="Unassembled WGS sequence"/>
</dbReference>
<dbReference type="GO" id="GO:0004252">
    <property type="term" value="F:serine-type endopeptidase activity"/>
    <property type="evidence" value="ECO:0007669"/>
    <property type="project" value="InterPro"/>
</dbReference>
<feature type="compositionally biased region" description="Basic and acidic residues" evidence="8">
    <location>
        <begin position="402"/>
        <end position="415"/>
    </location>
</feature>
<protein>
    <submittedName>
        <fullName evidence="10">Putative peptidase</fullName>
    </submittedName>
</protein>
<reference evidence="10 11" key="1">
    <citation type="submission" date="2012-08" db="EMBL/GenBank/DDBJ databases">
        <title>Whole genome shotgun sequence of Austwickia chelonae NBRC 105200.</title>
        <authorList>
            <person name="Yoshida I."/>
            <person name="Hosoyama A."/>
            <person name="Tsuchikane K."/>
            <person name="Katsumata H."/>
            <person name="Ando Y."/>
            <person name="Ohji S."/>
            <person name="Hamada M."/>
            <person name="Tamura T."/>
            <person name="Yamazoe A."/>
            <person name="Yamazaki S."/>
            <person name="Fujita N."/>
        </authorList>
    </citation>
    <scope>NUCLEOTIDE SEQUENCE [LARGE SCALE GENOMIC DNA]</scope>
    <source>
        <strain evidence="10 11">NBRC 105200</strain>
    </source>
</reference>
<comment type="similarity">
    <text evidence="1">Belongs to the peptidase S1 family.</text>
</comment>
<keyword evidence="5 7" id="KW-1015">Disulfide bond</keyword>
<keyword evidence="2" id="KW-0645">Protease</keyword>
<keyword evidence="9" id="KW-0732">Signal</keyword>
<evidence type="ECO:0000256" key="8">
    <source>
        <dbReference type="SAM" id="MobiDB-lite"/>
    </source>
</evidence>
<feature type="active site" description="Charge relay system" evidence="6">
    <location>
        <position position="251"/>
    </location>
</feature>
<dbReference type="InterPro" id="IPR035070">
    <property type="entry name" value="Streptogrisin_prodomain"/>
</dbReference>
<accession>K6VM97</accession>
<evidence type="ECO:0000256" key="1">
    <source>
        <dbReference type="ARBA" id="ARBA00007664"/>
    </source>
</evidence>
<dbReference type="Gene3D" id="2.40.10.10">
    <property type="entry name" value="Trypsin-like serine proteases"/>
    <property type="match status" value="2"/>
</dbReference>
<evidence type="ECO:0000256" key="5">
    <source>
        <dbReference type="ARBA" id="ARBA00023157"/>
    </source>
</evidence>
<dbReference type="Gene3D" id="3.30.300.50">
    <property type="match status" value="1"/>
</dbReference>
<dbReference type="AlphaFoldDB" id="K6VM97"/>
<evidence type="ECO:0000313" key="10">
    <source>
        <dbReference type="EMBL" id="GAB77874.1"/>
    </source>
</evidence>
<dbReference type="InterPro" id="IPR001316">
    <property type="entry name" value="Pept_S1A_streptogrisin"/>
</dbReference>
<feature type="active site" description="Charge relay system" evidence="6">
    <location>
        <position position="337"/>
    </location>
</feature>
<evidence type="ECO:0000313" key="11">
    <source>
        <dbReference type="Proteomes" id="UP000008495"/>
    </source>
</evidence>
<dbReference type="EMBL" id="BAGZ01000008">
    <property type="protein sequence ID" value="GAB77874.1"/>
    <property type="molecule type" value="Genomic_DNA"/>
</dbReference>
<sequence>MNKRIGATLALLSSAALLPAAAPLTAQAADEKKSEELSTIQEMSAEWLSKSYGLDGEEAKRRVKDQDGHAQKAKDIEGDLGDKTAGSFIDQKRGKLVVTVTDEKAVDKVKEKDKNADVRVVKNSASKLNDSKKNAEDKVGDKMAASYVDVERNVVVLTVPKDKAEEAKKQVKDVQGVEVQEVEATIEAQANLYGGQEIQFGRSVCSVGFPATKDGKNVFITAGHCAAGGQAFRRNGQNLGKPVKYNFPGPDMAYSTMENGWNGVGAVDHWNGKAVAVAGSQEAPVGATVCKSGRTTRWTCGVIQAKNVTVRYGKPGGGQDIVRGMTQANVCSEGGDSGGSWIAGNQAQGVTSGGAGYGPNKSCGEKVGRPNVAYFQPLNPILKDYGLKLTTHNGGKGGGDNGGDRNRDNRKGGRY</sequence>
<keyword evidence="4" id="KW-0720">Serine protease</keyword>
<gene>
    <name evidence="10" type="ORF">AUCHE_08_01170</name>
</gene>
<feature type="disulfide bond" evidence="7">
    <location>
        <begin position="290"/>
        <end position="300"/>
    </location>
</feature>
<comment type="caution">
    <text evidence="10">The sequence shown here is derived from an EMBL/GenBank/DDBJ whole genome shotgun (WGS) entry which is preliminary data.</text>
</comment>
<feature type="chain" id="PRO_5003898007" evidence="9">
    <location>
        <begin position="29"/>
        <end position="415"/>
    </location>
</feature>
<dbReference type="GO" id="GO:0006508">
    <property type="term" value="P:proteolysis"/>
    <property type="evidence" value="ECO:0007669"/>
    <property type="project" value="UniProtKB-KW"/>
</dbReference>
<dbReference type="STRING" id="100225.SAMN05421595_0386"/>
<dbReference type="CDD" id="cd21112">
    <property type="entry name" value="alphaLP-like"/>
    <property type="match status" value="1"/>
</dbReference>
<dbReference type="InterPro" id="IPR009003">
    <property type="entry name" value="Peptidase_S1_PA"/>
</dbReference>
<dbReference type="SUPFAM" id="SSF50494">
    <property type="entry name" value="Trypsin-like serine proteases"/>
    <property type="match status" value="1"/>
</dbReference>
<dbReference type="eggNOG" id="COG1318">
    <property type="taxonomic scope" value="Bacteria"/>
</dbReference>
<dbReference type="RefSeq" id="WP_006502626.1">
    <property type="nucleotide sequence ID" value="NZ_BAGZ01000008.1"/>
</dbReference>
<dbReference type="InterPro" id="IPR043504">
    <property type="entry name" value="Peptidase_S1_PA_chymotrypsin"/>
</dbReference>
<evidence type="ECO:0000256" key="7">
    <source>
        <dbReference type="PIRSR" id="PIRSR001134-2"/>
    </source>
</evidence>
<feature type="signal peptide" evidence="9">
    <location>
        <begin position="1"/>
        <end position="28"/>
    </location>
</feature>
<evidence type="ECO:0000256" key="9">
    <source>
        <dbReference type="SAM" id="SignalP"/>
    </source>
</evidence>
<feature type="region of interest" description="Disordered" evidence="8">
    <location>
        <begin position="391"/>
        <end position="415"/>
    </location>
</feature>
<dbReference type="PIRSF" id="PIRSF001134">
    <property type="entry name" value="Streptogrisin"/>
    <property type="match status" value="1"/>
</dbReference>
<evidence type="ECO:0000256" key="6">
    <source>
        <dbReference type="PIRSR" id="PIRSR001134-1"/>
    </source>
</evidence>
<feature type="active site" description="Charge relay system" evidence="6">
    <location>
        <position position="224"/>
    </location>
</feature>
<dbReference type="PRINTS" id="PR00861">
    <property type="entry name" value="ALYTICPTASE"/>
</dbReference>
<name>K6VM97_9MICO</name>
<keyword evidence="3" id="KW-0378">Hydrolase</keyword>
<organism evidence="10 11">
    <name type="scientific">Austwickia chelonae NBRC 105200</name>
    <dbReference type="NCBI Taxonomy" id="1184607"/>
    <lineage>
        <taxon>Bacteria</taxon>
        <taxon>Bacillati</taxon>
        <taxon>Actinomycetota</taxon>
        <taxon>Actinomycetes</taxon>
        <taxon>Micrococcales</taxon>
        <taxon>Dermatophilaceae</taxon>
        <taxon>Austwickia</taxon>
    </lineage>
</organism>
<proteinExistence type="inferred from homology"/>